<dbReference type="SUPFAM" id="SSF54637">
    <property type="entry name" value="Thioesterase/thiol ester dehydrase-isomerase"/>
    <property type="match status" value="1"/>
</dbReference>
<dbReference type="AlphaFoldDB" id="A0A2S7D5U0"/>
<organism evidence="1 2">
    <name type="scientific">Xanthomonas pisi</name>
    <dbReference type="NCBI Taxonomy" id="56457"/>
    <lineage>
        <taxon>Bacteria</taxon>
        <taxon>Pseudomonadati</taxon>
        <taxon>Pseudomonadota</taxon>
        <taxon>Gammaproteobacteria</taxon>
        <taxon>Lysobacterales</taxon>
        <taxon>Lysobacteraceae</taxon>
        <taxon>Xanthomonas</taxon>
    </lineage>
</organism>
<dbReference type="OrthoDB" id="9814774at2"/>
<dbReference type="Pfam" id="PF14539">
    <property type="entry name" value="DUF4442"/>
    <property type="match status" value="1"/>
</dbReference>
<name>A0A2S7D5U0_9XANT</name>
<dbReference type="InterPro" id="IPR029069">
    <property type="entry name" value="HotDog_dom_sf"/>
</dbReference>
<sequence>MTDPFWMLLVMQNLGRDYYVWDKAGSIEFVKPGRGTVSADFVIDNGMLADLREATAGGEKHLRWFENAIHNRDGEVVARVRKQLYVKRKPAR</sequence>
<evidence type="ECO:0000313" key="2">
    <source>
        <dbReference type="Proteomes" id="UP000238191"/>
    </source>
</evidence>
<comment type="caution">
    <text evidence="1">The sequence shown here is derived from an EMBL/GenBank/DDBJ whole genome shotgun (WGS) entry which is preliminary data.</text>
</comment>
<dbReference type="Gene3D" id="3.10.129.10">
    <property type="entry name" value="Hotdog Thioesterase"/>
    <property type="match status" value="1"/>
</dbReference>
<protein>
    <recommendedName>
        <fullName evidence="3">DUF4442 domain-containing protein</fullName>
    </recommendedName>
</protein>
<proteinExistence type="predicted"/>
<reference evidence="2" key="1">
    <citation type="submission" date="2016-08" db="EMBL/GenBank/DDBJ databases">
        <authorList>
            <person name="Merda D."/>
            <person name="Briand M."/>
            <person name="Taghouti G."/>
            <person name="Carrere S."/>
            <person name="Gouzy J."/>
            <person name="Portier P."/>
            <person name="Jacques M.-A."/>
            <person name="Fischer-Le Saux M."/>
        </authorList>
    </citation>
    <scope>NUCLEOTIDE SEQUENCE [LARGE SCALE GENOMIC DNA]</scope>
    <source>
        <strain evidence="2">CFBP4643</strain>
    </source>
</reference>
<dbReference type="Proteomes" id="UP000238191">
    <property type="component" value="Unassembled WGS sequence"/>
</dbReference>
<evidence type="ECO:0008006" key="3">
    <source>
        <dbReference type="Google" id="ProtNLM"/>
    </source>
</evidence>
<evidence type="ECO:0000313" key="1">
    <source>
        <dbReference type="EMBL" id="PPU69195.1"/>
    </source>
</evidence>
<accession>A0A2S7D5U0</accession>
<dbReference type="InterPro" id="IPR027961">
    <property type="entry name" value="DUF4442"/>
</dbReference>
<keyword evidence="2" id="KW-1185">Reference proteome</keyword>
<gene>
    <name evidence="1" type="ORF">XpiCFBP4643_06615</name>
</gene>
<dbReference type="EMBL" id="MDEI01000004">
    <property type="protein sequence ID" value="PPU69195.1"/>
    <property type="molecule type" value="Genomic_DNA"/>
</dbReference>